<proteinExistence type="predicted"/>
<gene>
    <name evidence="1" type="ORF">RFULGI_LOCUS11804</name>
</gene>
<name>A0A9N9NE99_9GLOM</name>
<sequence length="110" mass="12605">MSCDINISSRKITNQTRRKTLIQTLKVLGLSDYETMSISCHKSQKGLASYKCLIKHIQELGYQALNKVINYEANKSSTFNESTQRKQLHNESVQINLSQDESIQELNELI</sequence>
<dbReference type="Proteomes" id="UP000789396">
    <property type="component" value="Unassembled WGS sequence"/>
</dbReference>
<protein>
    <submittedName>
        <fullName evidence="1">17604_t:CDS:1</fullName>
    </submittedName>
</protein>
<feature type="non-terminal residue" evidence="1">
    <location>
        <position position="110"/>
    </location>
</feature>
<evidence type="ECO:0000313" key="1">
    <source>
        <dbReference type="EMBL" id="CAG8726328.1"/>
    </source>
</evidence>
<dbReference type="AlphaFoldDB" id="A0A9N9NE99"/>
<evidence type="ECO:0000313" key="2">
    <source>
        <dbReference type="Proteomes" id="UP000789396"/>
    </source>
</evidence>
<dbReference type="OrthoDB" id="2448035at2759"/>
<reference evidence="1" key="1">
    <citation type="submission" date="2021-06" db="EMBL/GenBank/DDBJ databases">
        <authorList>
            <person name="Kallberg Y."/>
            <person name="Tangrot J."/>
            <person name="Rosling A."/>
        </authorList>
    </citation>
    <scope>NUCLEOTIDE SEQUENCE</scope>
    <source>
        <strain evidence="1">IN212</strain>
    </source>
</reference>
<accession>A0A9N9NE99</accession>
<dbReference type="EMBL" id="CAJVPZ010026694">
    <property type="protein sequence ID" value="CAG8726328.1"/>
    <property type="molecule type" value="Genomic_DNA"/>
</dbReference>
<organism evidence="1 2">
    <name type="scientific">Racocetra fulgida</name>
    <dbReference type="NCBI Taxonomy" id="60492"/>
    <lineage>
        <taxon>Eukaryota</taxon>
        <taxon>Fungi</taxon>
        <taxon>Fungi incertae sedis</taxon>
        <taxon>Mucoromycota</taxon>
        <taxon>Glomeromycotina</taxon>
        <taxon>Glomeromycetes</taxon>
        <taxon>Diversisporales</taxon>
        <taxon>Gigasporaceae</taxon>
        <taxon>Racocetra</taxon>
    </lineage>
</organism>
<keyword evidence="2" id="KW-1185">Reference proteome</keyword>
<comment type="caution">
    <text evidence="1">The sequence shown here is derived from an EMBL/GenBank/DDBJ whole genome shotgun (WGS) entry which is preliminary data.</text>
</comment>